<feature type="transmembrane region" description="Helical" evidence="7">
    <location>
        <begin position="324"/>
        <end position="344"/>
    </location>
</feature>
<keyword evidence="2" id="KW-0813">Transport</keyword>
<name>A0ABZ2IM21_9CAUL</name>
<feature type="transmembrane region" description="Helical" evidence="7">
    <location>
        <begin position="106"/>
        <end position="123"/>
    </location>
</feature>
<evidence type="ECO:0000259" key="8">
    <source>
        <dbReference type="PROSITE" id="PS50850"/>
    </source>
</evidence>
<comment type="subcellular location">
    <subcellularLocation>
        <location evidence="1">Cell membrane</location>
        <topology evidence="1">Multi-pass membrane protein</topology>
    </subcellularLocation>
</comment>
<keyword evidence="6 7" id="KW-0472">Membrane</keyword>
<evidence type="ECO:0000313" key="9">
    <source>
        <dbReference type="EMBL" id="WWT55970.1"/>
    </source>
</evidence>
<feature type="transmembrane region" description="Helical" evidence="7">
    <location>
        <begin position="206"/>
        <end position="224"/>
    </location>
</feature>
<sequence length="447" mass="47359">MNAASGAPSSEPLERDASRINARDGKIDAGEIAIGVIIGRTSEFFDFFVYAIASVVVFPQLVFPYAGPLVGTLLSFAVFAVAFIARPFGTALFIAIDRRFGRGTKLTIALFLLGLSTVCLGFLPGHEQVGHWSAAMLIALRIGQGVALGGAWDGMASLLSVSAPEKRRGWYAMVPQLGAPIGLMVASALFAYFLSKLSAADFMDWGWRYPFFVAFAINVVALFARLRIVVTPTFQAAFETLELHPAPVTKAVREEGGDIIIGAFAPLASFAMFHMVTVFPLSWVFLYTDEAPSRFLMIELIGAVFGLFAILASGWLADRYGRRALLAVTAAGIAAFSGFAPQLLDGGPAGELTYMILGFILLGLSFGQASGAIASSFSLTNRYTASALTSDLAWLFGAGFAPLAALALSGRFGLVAGGAYLLSGAICTLLALWLNRELAKERASAKA</sequence>
<dbReference type="RefSeq" id="WP_291776510.1">
    <property type="nucleotide sequence ID" value="NZ_CP146369.1"/>
</dbReference>
<feature type="transmembrane region" description="Helical" evidence="7">
    <location>
        <begin position="356"/>
        <end position="380"/>
    </location>
</feature>
<feature type="transmembrane region" description="Helical" evidence="7">
    <location>
        <begin position="170"/>
        <end position="194"/>
    </location>
</feature>
<feature type="transmembrane region" description="Helical" evidence="7">
    <location>
        <begin position="392"/>
        <end position="408"/>
    </location>
</feature>
<organism evidence="9 10">
    <name type="scientific">Brevundimonas olei</name>
    <dbReference type="NCBI Taxonomy" id="657642"/>
    <lineage>
        <taxon>Bacteria</taxon>
        <taxon>Pseudomonadati</taxon>
        <taxon>Pseudomonadota</taxon>
        <taxon>Alphaproteobacteria</taxon>
        <taxon>Caulobacterales</taxon>
        <taxon>Caulobacteraceae</taxon>
        <taxon>Brevundimonas</taxon>
    </lineage>
</organism>
<feature type="transmembrane region" description="Helical" evidence="7">
    <location>
        <begin position="47"/>
        <end position="67"/>
    </location>
</feature>
<dbReference type="EMBL" id="CP146369">
    <property type="protein sequence ID" value="WWT55970.1"/>
    <property type="molecule type" value="Genomic_DNA"/>
</dbReference>
<evidence type="ECO:0000256" key="4">
    <source>
        <dbReference type="ARBA" id="ARBA00022692"/>
    </source>
</evidence>
<dbReference type="Proteomes" id="UP001363460">
    <property type="component" value="Chromosome"/>
</dbReference>
<dbReference type="PANTHER" id="PTHR43045">
    <property type="entry name" value="SHIKIMATE TRANSPORTER"/>
    <property type="match status" value="1"/>
</dbReference>
<keyword evidence="10" id="KW-1185">Reference proteome</keyword>
<dbReference type="InterPro" id="IPR020846">
    <property type="entry name" value="MFS_dom"/>
</dbReference>
<evidence type="ECO:0000256" key="7">
    <source>
        <dbReference type="SAM" id="Phobius"/>
    </source>
</evidence>
<proteinExistence type="predicted"/>
<dbReference type="InterPro" id="IPR036259">
    <property type="entry name" value="MFS_trans_sf"/>
</dbReference>
<keyword evidence="3" id="KW-1003">Cell membrane</keyword>
<protein>
    <submittedName>
        <fullName evidence="9">MFS transporter</fullName>
    </submittedName>
</protein>
<feature type="transmembrane region" description="Helical" evidence="7">
    <location>
        <begin position="73"/>
        <end position="94"/>
    </location>
</feature>
<keyword evidence="4 7" id="KW-0812">Transmembrane</keyword>
<dbReference type="Gene3D" id="1.20.1250.20">
    <property type="entry name" value="MFS general substrate transporter like domains"/>
    <property type="match status" value="2"/>
</dbReference>
<feature type="transmembrane region" description="Helical" evidence="7">
    <location>
        <begin position="414"/>
        <end position="434"/>
    </location>
</feature>
<dbReference type="InterPro" id="IPR005829">
    <property type="entry name" value="Sugar_transporter_CS"/>
</dbReference>
<feature type="transmembrane region" description="Helical" evidence="7">
    <location>
        <begin position="295"/>
        <end position="317"/>
    </location>
</feature>
<evidence type="ECO:0000313" key="10">
    <source>
        <dbReference type="Proteomes" id="UP001363460"/>
    </source>
</evidence>
<dbReference type="PROSITE" id="PS50850">
    <property type="entry name" value="MFS"/>
    <property type="match status" value="1"/>
</dbReference>
<dbReference type="PROSITE" id="PS00216">
    <property type="entry name" value="SUGAR_TRANSPORT_1"/>
    <property type="match status" value="1"/>
</dbReference>
<gene>
    <name evidence="9" type="ORF">V8J38_05905</name>
</gene>
<dbReference type="InterPro" id="IPR011701">
    <property type="entry name" value="MFS"/>
</dbReference>
<dbReference type="PANTHER" id="PTHR43045:SF2">
    <property type="entry name" value="INNER MEMBRANE METABOLITE TRANSPORT PROTEIN YHJE"/>
    <property type="match status" value="1"/>
</dbReference>
<keyword evidence="5 7" id="KW-1133">Transmembrane helix</keyword>
<feature type="domain" description="Major facilitator superfamily (MFS) profile" evidence="8">
    <location>
        <begin position="32"/>
        <end position="442"/>
    </location>
</feature>
<evidence type="ECO:0000256" key="2">
    <source>
        <dbReference type="ARBA" id="ARBA00022448"/>
    </source>
</evidence>
<evidence type="ECO:0000256" key="5">
    <source>
        <dbReference type="ARBA" id="ARBA00022989"/>
    </source>
</evidence>
<feature type="transmembrane region" description="Helical" evidence="7">
    <location>
        <begin position="259"/>
        <end position="283"/>
    </location>
</feature>
<dbReference type="Pfam" id="PF07690">
    <property type="entry name" value="MFS_1"/>
    <property type="match status" value="1"/>
</dbReference>
<evidence type="ECO:0000256" key="6">
    <source>
        <dbReference type="ARBA" id="ARBA00023136"/>
    </source>
</evidence>
<reference evidence="9 10" key="1">
    <citation type="submission" date="2024-02" db="EMBL/GenBank/DDBJ databases">
        <title>Distribution and functional of Brevundimonas-related endobacteria within Verticillium dahliae.</title>
        <authorList>
            <person name="Zeng H."/>
        </authorList>
    </citation>
    <scope>NUCLEOTIDE SEQUENCE [LARGE SCALE GENOMIC DNA]</scope>
    <source>
        <strain evidence="9 10">TRM 44200</strain>
    </source>
</reference>
<dbReference type="SUPFAM" id="SSF103473">
    <property type="entry name" value="MFS general substrate transporter"/>
    <property type="match status" value="1"/>
</dbReference>
<evidence type="ECO:0000256" key="1">
    <source>
        <dbReference type="ARBA" id="ARBA00004651"/>
    </source>
</evidence>
<accession>A0ABZ2IM21</accession>
<evidence type="ECO:0000256" key="3">
    <source>
        <dbReference type="ARBA" id="ARBA00022475"/>
    </source>
</evidence>